<comment type="caution">
    <text evidence="1">Lacks conserved residue(s) required for the propagation of feature annotation.</text>
</comment>
<feature type="binding site" evidence="1">
    <location>
        <begin position="216"/>
        <end position="218"/>
    </location>
    <ligand>
        <name>NAD(+)</name>
        <dbReference type="ChEBI" id="CHEBI:57540"/>
    </ligand>
</feature>
<sequence>MPTLILSAKDLRSLYTVELGLAAVERAFRAHGLGESLMPPKVYLSLPAYDGDFRAMPAFLDGAAGVKWVNAHPRNPEKHGLPTVRALYILSDPDTASPLAILDGTLLTAWRTGAAGGVASKFLARKQPRTLGLVGCGVQARVLIDSHRALFGDSLELLLADTSEAAAKALQAEKGGRVVSTQEACGADIVCTATPARVPVVKREWFQPSAHINAMGADAPGKQELDARLLTEGRVFIDDTEQALHSGEVNVPLHDGRLRPEQIAGTLGEVVSGKKPGRTSDAEITVFDSTGLALQDVALARALYDAALARGLGQPFDIVGNG</sequence>
<comment type="similarity">
    <text evidence="1">Belongs to the ornithine cyclodeaminase/mu-crystallin family. Archaeal alanine dehydrogenase subfamily.</text>
</comment>
<keyword evidence="1" id="KW-0520">NAD</keyword>
<evidence type="ECO:0000313" key="3">
    <source>
        <dbReference type="EMBL" id="SDE39381.1"/>
    </source>
</evidence>
<reference evidence="3 4" key="1">
    <citation type="submission" date="2016-10" db="EMBL/GenBank/DDBJ databases">
        <authorList>
            <person name="Varghese N."/>
            <person name="Submissions S."/>
        </authorList>
    </citation>
    <scope>NUCLEOTIDE SEQUENCE [LARGE SCALE GENOMIC DNA]</scope>
    <source>
        <strain evidence="3 4">DSM 2260</strain>
    </source>
</reference>
<dbReference type="FunFam" id="3.40.50.720:FF:000311">
    <property type="entry name" value="Ornithine cyclodeaminase"/>
    <property type="match status" value="1"/>
</dbReference>
<feature type="binding site" evidence="1">
    <location>
        <position position="222"/>
    </location>
    <ligand>
        <name>NAD(+)</name>
        <dbReference type="ChEBI" id="CHEBI:57540"/>
    </ligand>
</feature>
<dbReference type="Gene3D" id="3.30.1780.10">
    <property type="entry name" value="ornithine cyclodeaminase, domain 1"/>
    <property type="match status" value="1"/>
</dbReference>
<dbReference type="GO" id="GO:0000286">
    <property type="term" value="F:alanine dehydrogenase activity"/>
    <property type="evidence" value="ECO:0007669"/>
    <property type="project" value="UniProtKB-UniRule"/>
</dbReference>
<keyword evidence="4" id="KW-1185">Reference proteome</keyword>
<comment type="function">
    <text evidence="1">Catalyzes the NAD(+)-dependent oxidative deamination of L-alanine to pyruvate, and the reverse reaction, the reductive amination of pyruvate.</text>
</comment>
<evidence type="ECO:0000256" key="1">
    <source>
        <dbReference type="HAMAP-Rule" id="MF_00935"/>
    </source>
</evidence>
<dbReference type="InterPro" id="IPR023401">
    <property type="entry name" value="ODC_N"/>
</dbReference>
<dbReference type="EC" id="1.4.1.1" evidence="1"/>
<dbReference type="Pfam" id="PF02423">
    <property type="entry name" value="OCD_Mu_crystall"/>
    <property type="match status" value="1"/>
</dbReference>
<evidence type="ECO:0000313" key="4">
    <source>
        <dbReference type="Proteomes" id="UP000198717"/>
    </source>
</evidence>
<dbReference type="Gene3D" id="3.40.50.720">
    <property type="entry name" value="NAD(P)-binding Rossmann-like Domain"/>
    <property type="match status" value="1"/>
</dbReference>
<feature type="binding site" evidence="1">
    <location>
        <position position="289"/>
    </location>
    <ligand>
        <name>NAD(+)</name>
        <dbReference type="ChEBI" id="CHEBI:57540"/>
    </ligand>
</feature>
<name>A0A511HG02_9BACT</name>
<proteinExistence type="inferred from homology"/>
<dbReference type="Proteomes" id="UP000321224">
    <property type="component" value="Unassembled WGS sequence"/>
</dbReference>
<dbReference type="PANTHER" id="PTHR13812">
    <property type="entry name" value="KETIMINE REDUCTASE MU-CRYSTALLIN"/>
    <property type="match status" value="1"/>
</dbReference>
<evidence type="ECO:0000313" key="2">
    <source>
        <dbReference type="EMBL" id="GEL72458.1"/>
    </source>
</evidence>
<dbReference type="SUPFAM" id="SSF51735">
    <property type="entry name" value="NAD(P)-binding Rossmann-fold domains"/>
    <property type="match status" value="1"/>
</dbReference>
<keyword evidence="1" id="KW-0547">Nucleotide-binding</keyword>
<dbReference type="GO" id="GO:0005737">
    <property type="term" value="C:cytoplasm"/>
    <property type="evidence" value="ECO:0007669"/>
    <property type="project" value="TreeGrafter"/>
</dbReference>
<dbReference type="GO" id="GO:0006522">
    <property type="term" value="P:alanine metabolic process"/>
    <property type="evidence" value="ECO:0007669"/>
    <property type="project" value="UniProtKB-UniRule"/>
</dbReference>
<dbReference type="EMBL" id="BJVY01000025">
    <property type="protein sequence ID" value="GEL72458.1"/>
    <property type="molecule type" value="Genomic_DNA"/>
</dbReference>
<feature type="binding site" evidence="1">
    <location>
        <begin position="138"/>
        <end position="139"/>
    </location>
    <ligand>
        <name>NAD(+)</name>
        <dbReference type="ChEBI" id="CHEBI:57540"/>
    </ligand>
</feature>
<dbReference type="InterPro" id="IPR003462">
    <property type="entry name" value="ODC_Mu_crystall"/>
</dbReference>
<dbReference type="PIRSF" id="PIRSF001439">
    <property type="entry name" value="CryM"/>
    <property type="match status" value="1"/>
</dbReference>
<keyword evidence="1" id="KW-0560">Oxidoreductase</keyword>
<dbReference type="HAMAP" id="MF_00935">
    <property type="entry name" value="AlaDH_arch"/>
    <property type="match status" value="1"/>
</dbReference>
<feature type="active site" description="Proton donor/acceptor" evidence="1">
    <location>
        <position position="67"/>
    </location>
</feature>
<organism evidence="2 5">
    <name type="scientific">Myxococcus virescens</name>
    <dbReference type="NCBI Taxonomy" id="83456"/>
    <lineage>
        <taxon>Bacteria</taxon>
        <taxon>Pseudomonadati</taxon>
        <taxon>Myxococcota</taxon>
        <taxon>Myxococcia</taxon>
        <taxon>Myxococcales</taxon>
        <taxon>Cystobacterineae</taxon>
        <taxon>Myxococcaceae</taxon>
        <taxon>Myxococcus</taxon>
    </lineage>
</organism>
<dbReference type="InterPro" id="IPR036291">
    <property type="entry name" value="NAD(P)-bd_dom_sf"/>
</dbReference>
<reference evidence="2 5" key="2">
    <citation type="submission" date="2019-07" db="EMBL/GenBank/DDBJ databases">
        <title>Whole genome shotgun sequence of Myxococcus virescens NBRC 100334.</title>
        <authorList>
            <person name="Hosoyama A."/>
            <person name="Uohara A."/>
            <person name="Ohji S."/>
            <person name="Ichikawa N."/>
        </authorList>
    </citation>
    <scope>NUCLEOTIDE SEQUENCE [LARGE SCALE GENOMIC DNA]</scope>
    <source>
        <strain evidence="2 5">NBRC 100334</strain>
    </source>
</reference>
<protein>
    <recommendedName>
        <fullName evidence="1">Putative alanine dehydrogenase</fullName>
        <shortName evidence="1">AlaDH</shortName>
        <ecNumber evidence="1">1.4.1.1</ecNumber>
    </recommendedName>
</protein>
<dbReference type="PANTHER" id="PTHR13812:SF19">
    <property type="entry name" value="KETIMINE REDUCTASE MU-CRYSTALLIN"/>
    <property type="match status" value="1"/>
</dbReference>
<gene>
    <name evidence="2" type="ORF">MVI01_42420</name>
    <name evidence="3" type="ORF">SAMN04488504_106327</name>
</gene>
<evidence type="ECO:0000313" key="5">
    <source>
        <dbReference type="Proteomes" id="UP000321224"/>
    </source>
</evidence>
<dbReference type="InterPro" id="IPR028609">
    <property type="entry name" value="AlaDH_arch-typ"/>
</dbReference>
<accession>A0A511HG02</accession>
<dbReference type="Proteomes" id="UP000198717">
    <property type="component" value="Unassembled WGS sequence"/>
</dbReference>
<dbReference type="EMBL" id="FNAJ01000006">
    <property type="protein sequence ID" value="SDE39381.1"/>
    <property type="molecule type" value="Genomic_DNA"/>
</dbReference>
<dbReference type="AlphaFoldDB" id="A0A511HG02"/>
<comment type="caution">
    <text evidence="2">The sequence shown here is derived from an EMBL/GenBank/DDBJ whole genome shotgun (WGS) entry which is preliminary data.</text>
</comment>
<comment type="catalytic activity">
    <reaction evidence="1">
        <text>L-alanine + NAD(+) + H2O = pyruvate + NH4(+) + NADH + H(+)</text>
        <dbReference type="Rhea" id="RHEA:18405"/>
        <dbReference type="ChEBI" id="CHEBI:15361"/>
        <dbReference type="ChEBI" id="CHEBI:15377"/>
        <dbReference type="ChEBI" id="CHEBI:15378"/>
        <dbReference type="ChEBI" id="CHEBI:28938"/>
        <dbReference type="ChEBI" id="CHEBI:57540"/>
        <dbReference type="ChEBI" id="CHEBI:57945"/>
        <dbReference type="ChEBI" id="CHEBI:57972"/>
        <dbReference type="EC" id="1.4.1.1"/>
    </reaction>
</comment>
<dbReference type="GO" id="GO:0051287">
    <property type="term" value="F:NAD binding"/>
    <property type="evidence" value="ECO:0007669"/>
    <property type="project" value="UniProtKB-UniRule"/>
</dbReference>
<feature type="binding site" evidence="1">
    <location>
        <position position="111"/>
    </location>
    <ligand>
        <name>NAD(+)</name>
        <dbReference type="ChEBI" id="CHEBI:57540"/>
    </ligand>
</feature>
<dbReference type="RefSeq" id="WP_090491182.1">
    <property type="nucleotide sequence ID" value="NZ_BJVY01000025.1"/>
</dbReference>